<gene>
    <name evidence="1" type="ORF">PDJAM_G00195700</name>
</gene>
<sequence>MDRETLGACSSLVKLDRQPCAQLQPSHFLHYIQTEIPYSLFFSKHLLNNQPCMFSSSFTQNWSCRSRWVGHDGKPDLHTLLQEFDETPVPVADCNTKEYNSNPKHTMSFRDFLSYWRDYIQNGHSSPKGCLYLKDWHMHRYDTIHTPHHQVMMKSCTGIDYAEFASFLKTIANHRMSFLSSRHGNAFSETLSALGPHHATFDLQRVAHILENMLSNEDFKRVEASALGFKVEELLQEIRDTISKHNTAY</sequence>
<proteinExistence type="predicted"/>
<keyword evidence="2" id="KW-1185">Reference proteome</keyword>
<protein>
    <submittedName>
        <fullName evidence="1">Uncharacterized protein</fullName>
    </submittedName>
</protein>
<dbReference type="EMBL" id="CM040978">
    <property type="protein sequence ID" value="MCJ8731129.1"/>
    <property type="molecule type" value="Genomic_DNA"/>
</dbReference>
<name>A0ACC5Y661_9TELE</name>
<reference evidence="1" key="1">
    <citation type="submission" date="2020-02" db="EMBL/GenBank/DDBJ databases">
        <title>Genome sequencing of the panga catfish, Pangasius djambal.</title>
        <authorList>
            <person name="Wen M."/>
            <person name="Zahm M."/>
            <person name="Roques C."/>
            <person name="Cabau C."/>
            <person name="Klopp C."/>
            <person name="Donnadieu C."/>
            <person name="Jouanno E."/>
            <person name="Avarre J.-C."/>
            <person name="Campet M."/>
            <person name="Ha T."/>
            <person name="Dugue R."/>
            <person name="Lampietro C."/>
            <person name="Louis A."/>
            <person name="Herpin A."/>
            <person name="Echchiki A."/>
            <person name="Berthelot C."/>
            <person name="Parey E."/>
            <person name="Roest-Crollius H."/>
            <person name="Braasch I."/>
            <person name="Postlethwait J.H."/>
            <person name="Bobe J."/>
            <person name="Montfort J."/>
            <person name="Bouchez O."/>
            <person name="Begum T."/>
            <person name="Schartl M."/>
            <person name="Gustiano R."/>
            <person name="Guiguen Y."/>
        </authorList>
    </citation>
    <scope>NUCLEOTIDE SEQUENCE</scope>
    <source>
        <strain evidence="1">Pdj_M5554</strain>
    </source>
</reference>
<accession>A0ACC5Y661</accession>
<evidence type="ECO:0000313" key="2">
    <source>
        <dbReference type="Proteomes" id="UP000830395"/>
    </source>
</evidence>
<dbReference type="Proteomes" id="UP000830395">
    <property type="component" value="Chromosome 4"/>
</dbReference>
<comment type="caution">
    <text evidence="1">The sequence shown here is derived from an EMBL/GenBank/DDBJ whole genome shotgun (WGS) entry which is preliminary data.</text>
</comment>
<organism evidence="1 2">
    <name type="scientific">Pangasius djambal</name>
    <dbReference type="NCBI Taxonomy" id="1691987"/>
    <lineage>
        <taxon>Eukaryota</taxon>
        <taxon>Metazoa</taxon>
        <taxon>Chordata</taxon>
        <taxon>Craniata</taxon>
        <taxon>Vertebrata</taxon>
        <taxon>Euteleostomi</taxon>
        <taxon>Actinopterygii</taxon>
        <taxon>Neopterygii</taxon>
        <taxon>Teleostei</taxon>
        <taxon>Ostariophysi</taxon>
        <taxon>Siluriformes</taxon>
        <taxon>Pangasiidae</taxon>
        <taxon>Pangasius</taxon>
    </lineage>
</organism>
<evidence type="ECO:0000313" key="1">
    <source>
        <dbReference type="EMBL" id="MCJ8731129.1"/>
    </source>
</evidence>